<dbReference type="PANTHER" id="PTHR43537:SF45">
    <property type="entry name" value="GNTR FAMILY REGULATORY PROTEIN"/>
    <property type="match status" value="1"/>
</dbReference>
<comment type="caution">
    <text evidence="6">The sequence shown here is derived from an EMBL/GenBank/DDBJ whole genome shotgun (WGS) entry which is preliminary data.</text>
</comment>
<evidence type="ECO:0000256" key="1">
    <source>
        <dbReference type="ARBA" id="ARBA00023015"/>
    </source>
</evidence>
<evidence type="ECO:0000256" key="2">
    <source>
        <dbReference type="ARBA" id="ARBA00023125"/>
    </source>
</evidence>
<dbReference type="SUPFAM" id="SSF46785">
    <property type="entry name" value="Winged helix' DNA-binding domain"/>
    <property type="match status" value="1"/>
</dbReference>
<name>A0ABP6RC24_9MICC</name>
<dbReference type="SMART" id="SM00895">
    <property type="entry name" value="FCD"/>
    <property type="match status" value="1"/>
</dbReference>
<dbReference type="Pfam" id="PF00392">
    <property type="entry name" value="GntR"/>
    <property type="match status" value="1"/>
</dbReference>
<keyword evidence="7" id="KW-1185">Reference proteome</keyword>
<dbReference type="Proteomes" id="UP001501736">
    <property type="component" value="Unassembled WGS sequence"/>
</dbReference>
<dbReference type="SMART" id="SM00345">
    <property type="entry name" value="HTH_GNTR"/>
    <property type="match status" value="1"/>
</dbReference>
<sequence>MPSTASSSAAESETTRAARTLRDQIIDGERESGSRLVERELAAELGVSRVPVREALRQLVAEGLVTPRPRTWAIVREFTEEDVAEIEELRVALESLAFTGAARRHDAAGLERLRAVVARGETAAAAGEAVVARRAAADFHAAVVELAGNRHLLQLWGTIDSRVRWMLSQHVDLVAVAEEHRLLCEAVASRDEERVAGMVLDHARTSRAEHRRRRGIEPES</sequence>
<dbReference type="Pfam" id="PF07729">
    <property type="entry name" value="FCD"/>
    <property type="match status" value="1"/>
</dbReference>
<dbReference type="PANTHER" id="PTHR43537">
    <property type="entry name" value="TRANSCRIPTIONAL REGULATOR, GNTR FAMILY"/>
    <property type="match status" value="1"/>
</dbReference>
<feature type="domain" description="HTH gntR-type" evidence="5">
    <location>
        <begin position="11"/>
        <end position="78"/>
    </location>
</feature>
<proteinExistence type="predicted"/>
<dbReference type="RefSeq" id="WP_344718586.1">
    <property type="nucleotide sequence ID" value="NZ_BAAAYG010000003.1"/>
</dbReference>
<evidence type="ECO:0000313" key="7">
    <source>
        <dbReference type="Proteomes" id="UP001501736"/>
    </source>
</evidence>
<protein>
    <submittedName>
        <fullName evidence="6">GntR family transcriptional regulator</fullName>
    </submittedName>
</protein>
<dbReference type="SUPFAM" id="SSF48008">
    <property type="entry name" value="GntR ligand-binding domain-like"/>
    <property type="match status" value="1"/>
</dbReference>
<keyword evidence="1" id="KW-0805">Transcription regulation</keyword>
<feature type="compositionally biased region" description="Low complexity" evidence="4">
    <location>
        <begin position="1"/>
        <end position="12"/>
    </location>
</feature>
<evidence type="ECO:0000256" key="4">
    <source>
        <dbReference type="SAM" id="MobiDB-lite"/>
    </source>
</evidence>
<dbReference type="CDD" id="cd07377">
    <property type="entry name" value="WHTH_GntR"/>
    <property type="match status" value="1"/>
</dbReference>
<keyword evidence="3" id="KW-0804">Transcription</keyword>
<accession>A0ABP6RC24</accession>
<keyword evidence="2" id="KW-0238">DNA-binding</keyword>
<dbReference type="PRINTS" id="PR00035">
    <property type="entry name" value="HTHGNTR"/>
</dbReference>
<evidence type="ECO:0000259" key="5">
    <source>
        <dbReference type="PROSITE" id="PS50949"/>
    </source>
</evidence>
<dbReference type="Gene3D" id="1.20.120.530">
    <property type="entry name" value="GntR ligand-binding domain-like"/>
    <property type="match status" value="1"/>
</dbReference>
<organism evidence="6 7">
    <name type="scientific">Nesterenkonia halobia</name>
    <dbReference type="NCBI Taxonomy" id="37922"/>
    <lineage>
        <taxon>Bacteria</taxon>
        <taxon>Bacillati</taxon>
        <taxon>Actinomycetota</taxon>
        <taxon>Actinomycetes</taxon>
        <taxon>Micrococcales</taxon>
        <taxon>Micrococcaceae</taxon>
        <taxon>Nesterenkonia</taxon>
    </lineage>
</organism>
<feature type="compositionally biased region" description="Basic and acidic residues" evidence="4">
    <location>
        <begin position="13"/>
        <end position="24"/>
    </location>
</feature>
<feature type="region of interest" description="Disordered" evidence="4">
    <location>
        <begin position="1"/>
        <end position="24"/>
    </location>
</feature>
<dbReference type="PROSITE" id="PS50949">
    <property type="entry name" value="HTH_GNTR"/>
    <property type="match status" value="1"/>
</dbReference>
<evidence type="ECO:0000313" key="6">
    <source>
        <dbReference type="EMBL" id="GAA3282192.1"/>
    </source>
</evidence>
<dbReference type="EMBL" id="BAAAYG010000003">
    <property type="protein sequence ID" value="GAA3282192.1"/>
    <property type="molecule type" value="Genomic_DNA"/>
</dbReference>
<reference evidence="7" key="1">
    <citation type="journal article" date="2019" name="Int. J. Syst. Evol. Microbiol.">
        <title>The Global Catalogue of Microorganisms (GCM) 10K type strain sequencing project: providing services to taxonomists for standard genome sequencing and annotation.</title>
        <authorList>
            <consortium name="The Broad Institute Genomics Platform"/>
            <consortium name="The Broad Institute Genome Sequencing Center for Infectious Disease"/>
            <person name="Wu L."/>
            <person name="Ma J."/>
        </authorList>
    </citation>
    <scope>NUCLEOTIDE SEQUENCE [LARGE SCALE GENOMIC DNA]</scope>
    <source>
        <strain evidence="7">JCM 11483</strain>
    </source>
</reference>
<dbReference type="InterPro" id="IPR000524">
    <property type="entry name" value="Tscrpt_reg_HTH_GntR"/>
</dbReference>
<evidence type="ECO:0000256" key="3">
    <source>
        <dbReference type="ARBA" id="ARBA00023163"/>
    </source>
</evidence>
<dbReference type="Gene3D" id="1.10.10.10">
    <property type="entry name" value="Winged helix-like DNA-binding domain superfamily/Winged helix DNA-binding domain"/>
    <property type="match status" value="1"/>
</dbReference>
<dbReference type="InterPro" id="IPR036390">
    <property type="entry name" value="WH_DNA-bd_sf"/>
</dbReference>
<gene>
    <name evidence="6" type="ORF">GCM10020260_08850</name>
</gene>
<dbReference type="InterPro" id="IPR036388">
    <property type="entry name" value="WH-like_DNA-bd_sf"/>
</dbReference>
<dbReference type="InterPro" id="IPR008920">
    <property type="entry name" value="TF_FadR/GntR_C"/>
</dbReference>
<dbReference type="InterPro" id="IPR011711">
    <property type="entry name" value="GntR_C"/>
</dbReference>